<accession>A0A8J2L463</accession>
<evidence type="ECO:0000256" key="3">
    <source>
        <dbReference type="SAM" id="MobiDB-lite"/>
    </source>
</evidence>
<comment type="caution">
    <text evidence="4">The sequence shown here is derived from an EMBL/GenBank/DDBJ whole genome shotgun (WGS) entry which is preliminary data.</text>
</comment>
<dbReference type="InterPro" id="IPR007307">
    <property type="entry name" value="Ltv1"/>
</dbReference>
<evidence type="ECO:0000256" key="2">
    <source>
        <dbReference type="ARBA" id="ARBA00021561"/>
    </source>
</evidence>
<dbReference type="GO" id="GO:0005829">
    <property type="term" value="C:cytosol"/>
    <property type="evidence" value="ECO:0007669"/>
    <property type="project" value="TreeGrafter"/>
</dbReference>
<feature type="compositionally biased region" description="Basic and acidic residues" evidence="3">
    <location>
        <begin position="422"/>
        <end position="431"/>
    </location>
</feature>
<proteinExistence type="inferred from homology"/>
<dbReference type="EMBL" id="CAJVCH010547626">
    <property type="protein sequence ID" value="CAG7828459.1"/>
    <property type="molecule type" value="Genomic_DNA"/>
</dbReference>
<feature type="region of interest" description="Disordered" evidence="3">
    <location>
        <begin position="40"/>
        <end position="68"/>
    </location>
</feature>
<dbReference type="AlphaFoldDB" id="A0A8J2L463"/>
<dbReference type="PANTHER" id="PTHR21531">
    <property type="entry name" value="LOW-TEMPERATURE VIABILITY PROTEIN LTV1-RELATED"/>
    <property type="match status" value="1"/>
</dbReference>
<dbReference type="PANTHER" id="PTHR21531:SF0">
    <property type="entry name" value="PROTEIN LTV1 HOMOLOG"/>
    <property type="match status" value="1"/>
</dbReference>
<protein>
    <recommendedName>
        <fullName evidence="2">Protein LTV1 homolog</fullName>
    </recommendedName>
</protein>
<evidence type="ECO:0000256" key="1">
    <source>
        <dbReference type="ARBA" id="ARBA00009078"/>
    </source>
</evidence>
<sequence length="478" mass="54489">MPGKKKKFIDKKNAVTFYLGHRSQKDPLIADETAPQHVLIPLDQVPSTSGGGGGRSKENEKGDASKRREEQLEYGIYYDDDYDYLQHLKDSQEVSNIEWDICERISAPQLKPVEKGDSKEIKLKLPSSVFQSEVEEEVGLLNKAAISRGPRPDLDPDVIAALDEDFDFDNPENELEDNFMELATCEGEGSLKPEDVQGLFSDDGEEDDEYSDMEDDEDADSVGSLKGPQYTFADEETKSRFTNYSMSSSVIRRNKQLCLLDDRFEKMFEGYEDTEIGALDLDEIEGHVTAQSDVLLKYAEEYEKDQMEEGNLNEKINKLALKQDESSDDDLTESNDEEVEKEKWDCESILSTYSTTKNRPKLIKETSKRNKINVSSRTGIPEGVFGKGLTKSLLKEMDQEYEELHGGPVAKSVYSELSAMRTKTETPEQRNERKKLLKEFRKERRTERKANTAAFRDEKKRQEKVRLNAKANLQGLKL</sequence>
<dbReference type="GO" id="GO:0005634">
    <property type="term" value="C:nucleus"/>
    <property type="evidence" value="ECO:0007669"/>
    <property type="project" value="TreeGrafter"/>
</dbReference>
<feature type="compositionally biased region" description="Basic and acidic residues" evidence="3">
    <location>
        <begin position="437"/>
        <end position="463"/>
    </location>
</feature>
<dbReference type="GO" id="GO:0000056">
    <property type="term" value="P:ribosomal small subunit export from nucleus"/>
    <property type="evidence" value="ECO:0007669"/>
    <property type="project" value="TreeGrafter"/>
</dbReference>
<reference evidence="4" key="1">
    <citation type="submission" date="2021-06" db="EMBL/GenBank/DDBJ databases">
        <authorList>
            <person name="Hodson N. C."/>
            <person name="Mongue J. A."/>
            <person name="Jaron S. K."/>
        </authorList>
    </citation>
    <scope>NUCLEOTIDE SEQUENCE</scope>
</reference>
<keyword evidence="5" id="KW-1185">Reference proteome</keyword>
<comment type="similarity">
    <text evidence="1">Belongs to the LTV1 family.</text>
</comment>
<name>A0A8J2L463_9HEXA</name>
<feature type="compositionally biased region" description="Acidic residues" evidence="3">
    <location>
        <begin position="202"/>
        <end position="220"/>
    </location>
</feature>
<gene>
    <name evidence="4" type="ORF">AFUS01_LOCUS38386</name>
</gene>
<evidence type="ECO:0000313" key="4">
    <source>
        <dbReference type="EMBL" id="CAG7828459.1"/>
    </source>
</evidence>
<dbReference type="Pfam" id="PF04180">
    <property type="entry name" value="LTV"/>
    <property type="match status" value="2"/>
</dbReference>
<dbReference type="OrthoDB" id="5852896at2759"/>
<dbReference type="Proteomes" id="UP000708208">
    <property type="component" value="Unassembled WGS sequence"/>
</dbReference>
<dbReference type="GO" id="GO:0030688">
    <property type="term" value="C:preribosome, small subunit precursor"/>
    <property type="evidence" value="ECO:0007669"/>
    <property type="project" value="TreeGrafter"/>
</dbReference>
<dbReference type="GO" id="GO:0042274">
    <property type="term" value="P:ribosomal small subunit biogenesis"/>
    <property type="evidence" value="ECO:0007669"/>
    <property type="project" value="InterPro"/>
</dbReference>
<feature type="region of interest" description="Disordered" evidence="3">
    <location>
        <begin position="419"/>
        <end position="463"/>
    </location>
</feature>
<feature type="compositionally biased region" description="Basic and acidic residues" evidence="3">
    <location>
        <begin position="55"/>
        <end position="68"/>
    </location>
</feature>
<organism evidence="4 5">
    <name type="scientific">Allacma fusca</name>
    <dbReference type="NCBI Taxonomy" id="39272"/>
    <lineage>
        <taxon>Eukaryota</taxon>
        <taxon>Metazoa</taxon>
        <taxon>Ecdysozoa</taxon>
        <taxon>Arthropoda</taxon>
        <taxon>Hexapoda</taxon>
        <taxon>Collembola</taxon>
        <taxon>Symphypleona</taxon>
        <taxon>Sminthuridae</taxon>
        <taxon>Allacma</taxon>
    </lineage>
</organism>
<evidence type="ECO:0000313" key="5">
    <source>
        <dbReference type="Proteomes" id="UP000708208"/>
    </source>
</evidence>
<feature type="region of interest" description="Disordered" evidence="3">
    <location>
        <begin position="186"/>
        <end position="238"/>
    </location>
</feature>